<dbReference type="Pfam" id="PF13579">
    <property type="entry name" value="Glyco_trans_4_4"/>
    <property type="match status" value="1"/>
</dbReference>
<proteinExistence type="predicted"/>
<protein>
    <recommendedName>
        <fullName evidence="3">Glycosyltransferase subfamily 4-like N-terminal domain-containing protein</fullName>
    </recommendedName>
</protein>
<dbReference type="EMBL" id="MQSV01000001">
    <property type="protein sequence ID" value="OKL49883.1"/>
    <property type="molecule type" value="Genomic_DNA"/>
</dbReference>
<reference evidence="4 5" key="1">
    <citation type="submission" date="2016-11" db="EMBL/GenBank/DDBJ databases">
        <title>Actinomyces gypaetusis sp. nov. isolated from the vulture Gypaetus barbatus in Qinghai Tibet Plateau China.</title>
        <authorList>
            <person name="Meng X."/>
        </authorList>
    </citation>
    <scope>NUCLEOTIDE SEQUENCE [LARGE SCALE GENOMIC DNA]</scope>
    <source>
        <strain evidence="4 5">VUL4_2</strain>
    </source>
</reference>
<dbReference type="GO" id="GO:0009103">
    <property type="term" value="P:lipopolysaccharide biosynthetic process"/>
    <property type="evidence" value="ECO:0007669"/>
    <property type="project" value="TreeGrafter"/>
</dbReference>
<evidence type="ECO:0000259" key="3">
    <source>
        <dbReference type="Pfam" id="PF13579"/>
    </source>
</evidence>
<dbReference type="GO" id="GO:0016757">
    <property type="term" value="F:glycosyltransferase activity"/>
    <property type="evidence" value="ECO:0007669"/>
    <property type="project" value="UniProtKB-KW"/>
</dbReference>
<dbReference type="Proteomes" id="UP000186785">
    <property type="component" value="Unassembled WGS sequence"/>
</dbReference>
<evidence type="ECO:0000313" key="4">
    <source>
        <dbReference type="EMBL" id="OKL49883.1"/>
    </source>
</evidence>
<dbReference type="InterPro" id="IPR028098">
    <property type="entry name" value="Glyco_trans_4-like_N"/>
</dbReference>
<feature type="domain" description="Glycosyltransferase subfamily 4-like N-terminal" evidence="3">
    <location>
        <begin position="32"/>
        <end position="197"/>
    </location>
</feature>
<accession>A0A1Q5PQW1</accession>
<keyword evidence="5" id="KW-1185">Reference proteome</keyword>
<keyword evidence="2" id="KW-0808">Transferase</keyword>
<keyword evidence="1" id="KW-0328">Glycosyltransferase</keyword>
<gene>
    <name evidence="4" type="ORF">BSR29_02100</name>
</gene>
<dbReference type="AlphaFoldDB" id="A0A1Q5PQW1"/>
<name>A0A1Q5PQW1_9ACTO</name>
<evidence type="ECO:0000256" key="1">
    <source>
        <dbReference type="ARBA" id="ARBA00022676"/>
    </source>
</evidence>
<evidence type="ECO:0000256" key="2">
    <source>
        <dbReference type="ARBA" id="ARBA00022679"/>
    </source>
</evidence>
<dbReference type="SUPFAM" id="SSF53756">
    <property type="entry name" value="UDP-Glycosyltransferase/glycogen phosphorylase"/>
    <property type="match status" value="1"/>
</dbReference>
<dbReference type="PANTHER" id="PTHR46401:SF2">
    <property type="entry name" value="GLYCOSYLTRANSFERASE WBBK-RELATED"/>
    <property type="match status" value="1"/>
</dbReference>
<organism evidence="4 5">
    <name type="scientific">Boudabousia liubingyangii</name>
    <dbReference type="NCBI Taxonomy" id="1921764"/>
    <lineage>
        <taxon>Bacteria</taxon>
        <taxon>Bacillati</taxon>
        <taxon>Actinomycetota</taxon>
        <taxon>Actinomycetes</taxon>
        <taxon>Actinomycetales</taxon>
        <taxon>Actinomycetaceae</taxon>
        <taxon>Boudabousia</taxon>
    </lineage>
</organism>
<dbReference type="Gene3D" id="3.40.50.2000">
    <property type="entry name" value="Glycogen Phosphorylase B"/>
    <property type="match status" value="2"/>
</dbReference>
<sequence length="407" mass="45154">MFGKKSEQTSKRKQDRGIAVVATRIFTPEIAAAAFRENATAQALAEYRPTVVLTGQLGGTKKVETPKRGLKIKRAPVKRDKDGFVRGLFEYLSFDIPLFFRLFAQRNVKYVLFEPPFTTGLVVSTYSLLKRVPYIYYAADIVTEAQSDLLPKPIFKLVLLFQRYLLSQARLVLVINEDMRETALKMGAKRIEVVNNGIDTDQFTPPTGSLDPELAKQMGITGPYFIYAGTASDLQNAPIFGRALLSEPQLQDYQLLYLTQGNEQDQIDELGKQHPDRILVRGLQKPEVARELQGHAVAALASIKPGNGYDFAYPTKVYSAYACGSPVVFAGVGPAAVDIKRSDLGQAVEEFTAANIGQGMLAVAQRVADEKQSKQWREGIRNWVVENRSLKKTGQNAAAFIEKHCAE</sequence>
<evidence type="ECO:0000313" key="5">
    <source>
        <dbReference type="Proteomes" id="UP000186785"/>
    </source>
</evidence>
<dbReference type="STRING" id="1921764.BSR28_00350"/>
<comment type="caution">
    <text evidence="4">The sequence shown here is derived from an EMBL/GenBank/DDBJ whole genome shotgun (WGS) entry which is preliminary data.</text>
</comment>
<dbReference type="PANTHER" id="PTHR46401">
    <property type="entry name" value="GLYCOSYLTRANSFERASE WBBK-RELATED"/>
    <property type="match status" value="1"/>
</dbReference>